<evidence type="ECO:0000313" key="3">
    <source>
        <dbReference type="Proteomes" id="UP001602013"/>
    </source>
</evidence>
<accession>A0ABW6SQD5</accession>
<organism evidence="2 3">
    <name type="scientific">Microtetraspora malaysiensis</name>
    <dbReference type="NCBI Taxonomy" id="161358"/>
    <lineage>
        <taxon>Bacteria</taxon>
        <taxon>Bacillati</taxon>
        <taxon>Actinomycetota</taxon>
        <taxon>Actinomycetes</taxon>
        <taxon>Streptosporangiales</taxon>
        <taxon>Streptosporangiaceae</taxon>
        <taxon>Microtetraspora</taxon>
    </lineage>
</organism>
<dbReference type="InterPro" id="IPR023210">
    <property type="entry name" value="NADP_OxRdtase_dom"/>
</dbReference>
<dbReference type="Proteomes" id="UP001602013">
    <property type="component" value="Unassembled WGS sequence"/>
</dbReference>
<dbReference type="InterPro" id="IPR036812">
    <property type="entry name" value="NAD(P)_OxRdtase_dom_sf"/>
</dbReference>
<evidence type="ECO:0000259" key="1">
    <source>
        <dbReference type="Pfam" id="PF00248"/>
    </source>
</evidence>
<evidence type="ECO:0000313" key="2">
    <source>
        <dbReference type="EMBL" id="MFF3667186.1"/>
    </source>
</evidence>
<dbReference type="Pfam" id="PF00248">
    <property type="entry name" value="Aldo_ket_red"/>
    <property type="match status" value="1"/>
</dbReference>
<reference evidence="2 3" key="1">
    <citation type="submission" date="2024-10" db="EMBL/GenBank/DDBJ databases">
        <title>The Natural Products Discovery Center: Release of the First 8490 Sequenced Strains for Exploring Actinobacteria Biosynthetic Diversity.</title>
        <authorList>
            <person name="Kalkreuter E."/>
            <person name="Kautsar S.A."/>
            <person name="Yang D."/>
            <person name="Bader C.D."/>
            <person name="Teijaro C.N."/>
            <person name="Fluegel L."/>
            <person name="Davis C.M."/>
            <person name="Simpson J.R."/>
            <person name="Lauterbach L."/>
            <person name="Steele A.D."/>
            <person name="Gui C."/>
            <person name="Meng S."/>
            <person name="Li G."/>
            <person name="Viehrig K."/>
            <person name="Ye F."/>
            <person name="Su P."/>
            <person name="Kiefer A.F."/>
            <person name="Nichols A."/>
            <person name="Cepeda A.J."/>
            <person name="Yan W."/>
            <person name="Fan B."/>
            <person name="Jiang Y."/>
            <person name="Adhikari A."/>
            <person name="Zheng C.-J."/>
            <person name="Schuster L."/>
            <person name="Cowan T.M."/>
            <person name="Smanski M.J."/>
            <person name="Chevrette M.G."/>
            <person name="De Carvalho L.P.S."/>
            <person name="Shen B."/>
        </authorList>
    </citation>
    <scope>NUCLEOTIDE SEQUENCE [LARGE SCALE GENOMIC DNA]</scope>
    <source>
        <strain evidence="2 3">NPDC002173</strain>
    </source>
</reference>
<dbReference type="CDD" id="cd19152">
    <property type="entry name" value="AKR_AKR15A"/>
    <property type="match status" value="1"/>
</dbReference>
<dbReference type="RefSeq" id="WP_387412055.1">
    <property type="nucleotide sequence ID" value="NZ_JBIASD010000009.1"/>
</dbReference>
<dbReference type="SUPFAM" id="SSF51430">
    <property type="entry name" value="NAD(P)-linked oxidoreductase"/>
    <property type="match status" value="1"/>
</dbReference>
<dbReference type="Gene3D" id="3.20.20.100">
    <property type="entry name" value="NADP-dependent oxidoreductase domain"/>
    <property type="match status" value="1"/>
</dbReference>
<gene>
    <name evidence="2" type="ORF">ACFYXI_16430</name>
</gene>
<comment type="caution">
    <text evidence="2">The sequence shown here is derived from an EMBL/GenBank/DDBJ whole genome shotgun (WGS) entry which is preliminary data.</text>
</comment>
<dbReference type="InterPro" id="IPR020471">
    <property type="entry name" value="AKR"/>
</dbReference>
<protein>
    <submittedName>
        <fullName evidence="2">Aldo/keto reductase</fullName>
    </submittedName>
</protein>
<name>A0ABW6SQD5_9ACTN</name>
<feature type="domain" description="NADP-dependent oxidoreductase" evidence="1">
    <location>
        <begin position="18"/>
        <end position="305"/>
    </location>
</feature>
<proteinExistence type="predicted"/>
<dbReference type="PANTHER" id="PTHR42686">
    <property type="entry name" value="GH17980P-RELATED"/>
    <property type="match status" value="1"/>
</dbReference>
<dbReference type="PANTHER" id="PTHR42686:SF1">
    <property type="entry name" value="GH17980P-RELATED"/>
    <property type="match status" value="1"/>
</dbReference>
<sequence length="325" mass="34569">MKATERVRLGRTDVEVTRLGLGLAPIGGLFTPVGDEVARATVEAAWDLGLRYFDTAPLYGYGLSERRAGAVLSGKPREEFALSTKVGRLLVPGGDAGQQFWAEPSDLAPVFDFSYVGALRSHAESLRRLGVDRVDIAHIHDPDDHFAEAVSGAFPALAELRARGEVGAVGAGMNQTAMLTELARAGDFDCFMLAGRYTLLDQSGQDELLPLCLERGISIIAAGVYNSGLLADPKPGARYDYAPASTALVERAMAIRAVCERHGVPLRAAAIQFPLGHPAVAAVVIGAQDPGQIADNIAMFEWDIPGALWADLKKDGLLPEEVPTP</sequence>
<keyword evidence="3" id="KW-1185">Reference proteome</keyword>
<dbReference type="EMBL" id="JBIASD010000009">
    <property type="protein sequence ID" value="MFF3667186.1"/>
    <property type="molecule type" value="Genomic_DNA"/>
</dbReference>